<dbReference type="RefSeq" id="WP_210810553.1">
    <property type="nucleotide sequence ID" value="NZ_JAGQDG010000007.1"/>
</dbReference>
<proteinExistence type="predicted"/>
<evidence type="ECO:0000313" key="3">
    <source>
        <dbReference type="Proteomes" id="UP000672097"/>
    </source>
</evidence>
<reference evidence="2 3" key="1">
    <citation type="submission" date="2021-04" db="EMBL/GenBank/DDBJ databases">
        <title>The genome sequence of type strain Ideonella paludis KCTC 32238.</title>
        <authorList>
            <person name="Liu Y."/>
        </authorList>
    </citation>
    <scope>NUCLEOTIDE SEQUENCE [LARGE SCALE GENOMIC DNA]</scope>
    <source>
        <strain evidence="2 3">KCTC 32238</strain>
    </source>
</reference>
<gene>
    <name evidence="2" type="ORF">KAK11_17425</name>
</gene>
<accession>A0ABS5E124</accession>
<comment type="caution">
    <text evidence="2">The sequence shown here is derived from an EMBL/GenBank/DDBJ whole genome shotgun (WGS) entry which is preliminary data.</text>
</comment>
<protein>
    <submittedName>
        <fullName evidence="2">Uncharacterized protein</fullName>
    </submittedName>
</protein>
<keyword evidence="3" id="KW-1185">Reference proteome</keyword>
<feature type="chain" id="PRO_5045206068" evidence="1">
    <location>
        <begin position="29"/>
        <end position="155"/>
    </location>
</feature>
<sequence>MTLHSSRHHLLAMLAASAMTLGMSSAQASDSGASSASSAASKGLGSLSDSLEASSNSSSGKERMAQGRYQIIDVATVPGADGRVQVALQINQDAPVLLKLPQHIAQQAGLARGVWVDVQHRDFGLTFAVAQAREPFFLVLDDAWQRELDSRPVVI</sequence>
<evidence type="ECO:0000256" key="1">
    <source>
        <dbReference type="SAM" id="SignalP"/>
    </source>
</evidence>
<organism evidence="2 3">
    <name type="scientific">Ideonella paludis</name>
    <dbReference type="NCBI Taxonomy" id="1233411"/>
    <lineage>
        <taxon>Bacteria</taxon>
        <taxon>Pseudomonadati</taxon>
        <taxon>Pseudomonadota</taxon>
        <taxon>Betaproteobacteria</taxon>
        <taxon>Burkholderiales</taxon>
        <taxon>Sphaerotilaceae</taxon>
        <taxon>Ideonella</taxon>
    </lineage>
</organism>
<feature type="signal peptide" evidence="1">
    <location>
        <begin position="1"/>
        <end position="28"/>
    </location>
</feature>
<evidence type="ECO:0000313" key="2">
    <source>
        <dbReference type="EMBL" id="MBQ0937111.1"/>
    </source>
</evidence>
<keyword evidence="1" id="KW-0732">Signal</keyword>
<name>A0ABS5E124_9BURK</name>
<dbReference type="Proteomes" id="UP000672097">
    <property type="component" value="Unassembled WGS sequence"/>
</dbReference>
<dbReference type="EMBL" id="JAGQDG010000007">
    <property type="protein sequence ID" value="MBQ0937111.1"/>
    <property type="molecule type" value="Genomic_DNA"/>
</dbReference>